<accession>A0A8C0BUH8</accession>
<dbReference type="Proteomes" id="UP000694555">
    <property type="component" value="Unplaced"/>
</dbReference>
<reference evidence="1" key="2">
    <citation type="submission" date="2025-09" db="UniProtKB">
        <authorList>
            <consortium name="Ensembl"/>
        </authorList>
    </citation>
    <scope>IDENTIFICATION</scope>
</reference>
<evidence type="ECO:0000313" key="2">
    <source>
        <dbReference type="Proteomes" id="UP000694555"/>
    </source>
</evidence>
<protein>
    <submittedName>
        <fullName evidence="1">Uncharacterized protein</fullName>
    </submittedName>
</protein>
<evidence type="ECO:0000313" key="1">
    <source>
        <dbReference type="Ensembl" id="ENSBJAP00000022297.1"/>
    </source>
</evidence>
<reference evidence="1" key="1">
    <citation type="submission" date="2025-08" db="UniProtKB">
        <authorList>
            <consortium name="Ensembl"/>
        </authorList>
    </citation>
    <scope>IDENTIFICATION</scope>
</reference>
<proteinExistence type="predicted"/>
<dbReference type="AlphaFoldDB" id="A0A8C0BUH8"/>
<keyword evidence="2" id="KW-1185">Reference proteome</keyword>
<sequence>MFALLQRTSIVWAPDKTNFLWLALQILWDSNHHFILHRPMNKHQMVTTFSLITTLLL</sequence>
<name>A0A8C0BUH8_9AVES</name>
<dbReference type="Ensembl" id="ENSBJAT00000022923.1">
    <property type="protein sequence ID" value="ENSBJAP00000022297.1"/>
    <property type="gene ID" value="ENSBJAG00000014491.1"/>
</dbReference>
<organism evidence="1 2">
    <name type="scientific">Buteo japonicus</name>
    <dbReference type="NCBI Taxonomy" id="224669"/>
    <lineage>
        <taxon>Eukaryota</taxon>
        <taxon>Metazoa</taxon>
        <taxon>Chordata</taxon>
        <taxon>Craniata</taxon>
        <taxon>Vertebrata</taxon>
        <taxon>Euteleostomi</taxon>
        <taxon>Archelosauria</taxon>
        <taxon>Archosauria</taxon>
        <taxon>Dinosauria</taxon>
        <taxon>Saurischia</taxon>
        <taxon>Theropoda</taxon>
        <taxon>Coelurosauria</taxon>
        <taxon>Aves</taxon>
        <taxon>Neognathae</taxon>
        <taxon>Neoaves</taxon>
        <taxon>Telluraves</taxon>
        <taxon>Accipitrimorphae</taxon>
        <taxon>Accipitriformes</taxon>
        <taxon>Accipitridae</taxon>
        <taxon>Accipitrinae</taxon>
        <taxon>Buteo</taxon>
    </lineage>
</organism>